<dbReference type="PANTHER" id="PTHR46082">
    <property type="entry name" value="ATP/GTP-BINDING PROTEIN-RELATED"/>
    <property type="match status" value="1"/>
</dbReference>
<dbReference type="SUPFAM" id="SSF48452">
    <property type="entry name" value="TPR-like"/>
    <property type="match status" value="1"/>
</dbReference>
<dbReference type="Pfam" id="PF13424">
    <property type="entry name" value="TPR_12"/>
    <property type="match status" value="1"/>
</dbReference>
<dbReference type="InterPro" id="IPR011990">
    <property type="entry name" value="TPR-like_helical_dom_sf"/>
</dbReference>
<organism evidence="1 2">
    <name type="scientific">Pelagomonas calceolata</name>
    <dbReference type="NCBI Taxonomy" id="35677"/>
    <lineage>
        <taxon>Eukaryota</taxon>
        <taxon>Sar</taxon>
        <taxon>Stramenopiles</taxon>
        <taxon>Ochrophyta</taxon>
        <taxon>Pelagophyceae</taxon>
        <taxon>Pelagomonadales</taxon>
        <taxon>Pelagomonadaceae</taxon>
        <taxon>Pelagomonas</taxon>
    </lineage>
</organism>
<evidence type="ECO:0000313" key="1">
    <source>
        <dbReference type="EMBL" id="CAH0371499.1"/>
    </source>
</evidence>
<protein>
    <recommendedName>
        <fullName evidence="3">Tetratricopeptide repeat protein</fullName>
    </recommendedName>
</protein>
<evidence type="ECO:0000313" key="2">
    <source>
        <dbReference type="Proteomes" id="UP000789595"/>
    </source>
</evidence>
<name>A0A8J2WXJ6_9STRA</name>
<sequence>MDNARCFAINVLGDGLFVANHCEDALTVREAELSMERRRGASEEHILAVQGNLAATYQKLRRFEETSQMLRDVYSGHLRLHGEENIQTISNANNYAVSLNGLQRFEEAKALLRKMIPVARRVLGESNTITLRMRKVYAAALYLDTGATLDDLREAVETLEEAERIARRVLGGTHPLTSSIDEALRNARKVLRARETPSPPGSA</sequence>
<dbReference type="Proteomes" id="UP000789595">
    <property type="component" value="Unassembled WGS sequence"/>
</dbReference>
<keyword evidence="2" id="KW-1185">Reference proteome</keyword>
<dbReference type="EMBL" id="CAKKNE010000003">
    <property type="protein sequence ID" value="CAH0371499.1"/>
    <property type="molecule type" value="Genomic_DNA"/>
</dbReference>
<comment type="caution">
    <text evidence="1">The sequence shown here is derived from an EMBL/GenBank/DDBJ whole genome shotgun (WGS) entry which is preliminary data.</text>
</comment>
<reference evidence="1" key="1">
    <citation type="submission" date="2021-11" db="EMBL/GenBank/DDBJ databases">
        <authorList>
            <consortium name="Genoscope - CEA"/>
            <person name="William W."/>
        </authorList>
    </citation>
    <scope>NUCLEOTIDE SEQUENCE</scope>
</reference>
<dbReference type="PANTHER" id="PTHR46082:SF6">
    <property type="entry name" value="AAA+ ATPASE DOMAIN-CONTAINING PROTEIN-RELATED"/>
    <property type="match status" value="1"/>
</dbReference>
<dbReference type="InterPro" id="IPR053137">
    <property type="entry name" value="NLR-like"/>
</dbReference>
<gene>
    <name evidence="1" type="ORF">PECAL_3P14450</name>
</gene>
<accession>A0A8J2WXJ6</accession>
<dbReference type="OrthoDB" id="42563at2759"/>
<dbReference type="AlphaFoldDB" id="A0A8J2WXJ6"/>
<dbReference type="Gene3D" id="1.25.40.10">
    <property type="entry name" value="Tetratricopeptide repeat domain"/>
    <property type="match status" value="1"/>
</dbReference>
<evidence type="ECO:0008006" key="3">
    <source>
        <dbReference type="Google" id="ProtNLM"/>
    </source>
</evidence>
<proteinExistence type="predicted"/>